<gene>
    <name evidence="2" type="ORF">CLHUN_33070</name>
</gene>
<dbReference type="Proteomes" id="UP000191554">
    <property type="component" value="Unassembled WGS sequence"/>
</dbReference>
<proteinExistence type="predicted"/>
<evidence type="ECO:0000313" key="2">
    <source>
        <dbReference type="EMBL" id="OPX42823.1"/>
    </source>
</evidence>
<keyword evidence="1" id="KW-1133">Transmembrane helix</keyword>
<reference evidence="2 3" key="1">
    <citation type="submission" date="2017-03" db="EMBL/GenBank/DDBJ databases">
        <title>Genome sequence of Clostridium hungatei DSM 14427.</title>
        <authorList>
            <person name="Poehlein A."/>
            <person name="Daniel R."/>
        </authorList>
    </citation>
    <scope>NUCLEOTIDE SEQUENCE [LARGE SCALE GENOMIC DNA]</scope>
    <source>
        <strain evidence="2 3">DSM 14427</strain>
    </source>
</reference>
<comment type="caution">
    <text evidence="2">The sequence shown here is derived from an EMBL/GenBank/DDBJ whole genome shotgun (WGS) entry which is preliminary data.</text>
</comment>
<dbReference type="OrthoDB" id="1739973at2"/>
<sequence>MDGTGFVLFLFFFGLGLLITFLLIKASIDNSRTSEEITEIRRLLQILVTDKKAGIREEADADTEEEVVAEAEAEELKEFEIMDIPYEKCPACGADISQDDGKCPSCDIALK</sequence>
<name>A0A1V4SGG2_RUMHU</name>
<evidence type="ECO:0000256" key="1">
    <source>
        <dbReference type="SAM" id="Phobius"/>
    </source>
</evidence>
<keyword evidence="1" id="KW-0812">Transmembrane</keyword>
<dbReference type="RefSeq" id="WP_080065744.1">
    <property type="nucleotide sequence ID" value="NZ_MZGX01000024.1"/>
</dbReference>
<feature type="transmembrane region" description="Helical" evidence="1">
    <location>
        <begin position="6"/>
        <end position="24"/>
    </location>
</feature>
<organism evidence="2 3">
    <name type="scientific">Ruminiclostridium hungatei</name>
    <name type="common">Clostridium hungatei</name>
    <dbReference type="NCBI Taxonomy" id="48256"/>
    <lineage>
        <taxon>Bacteria</taxon>
        <taxon>Bacillati</taxon>
        <taxon>Bacillota</taxon>
        <taxon>Clostridia</taxon>
        <taxon>Eubacteriales</taxon>
        <taxon>Oscillospiraceae</taxon>
        <taxon>Ruminiclostridium</taxon>
    </lineage>
</organism>
<evidence type="ECO:0000313" key="3">
    <source>
        <dbReference type="Proteomes" id="UP000191554"/>
    </source>
</evidence>
<accession>A0A1V4SGG2</accession>
<keyword evidence="3" id="KW-1185">Reference proteome</keyword>
<protein>
    <submittedName>
        <fullName evidence="2">Uncharacterized protein</fullName>
    </submittedName>
</protein>
<dbReference type="AlphaFoldDB" id="A0A1V4SGG2"/>
<keyword evidence="1" id="KW-0472">Membrane</keyword>
<dbReference type="EMBL" id="MZGX01000024">
    <property type="protein sequence ID" value="OPX42823.1"/>
    <property type="molecule type" value="Genomic_DNA"/>
</dbReference>